<dbReference type="SUPFAM" id="SSF57701">
    <property type="entry name" value="Zn2/Cys6 DNA-binding domain"/>
    <property type="match status" value="1"/>
</dbReference>
<dbReference type="Proteomes" id="UP001629113">
    <property type="component" value="Unassembled WGS sequence"/>
</dbReference>
<dbReference type="EMBL" id="JBFCZG010000001">
    <property type="protein sequence ID" value="KAL3428502.1"/>
    <property type="molecule type" value="Genomic_DNA"/>
</dbReference>
<dbReference type="Gene3D" id="4.10.240.10">
    <property type="entry name" value="Zn(2)-C6 fungal-type DNA-binding domain"/>
    <property type="match status" value="1"/>
</dbReference>
<accession>A0ABR4PYQ6</accession>
<feature type="compositionally biased region" description="Low complexity" evidence="3">
    <location>
        <begin position="8"/>
        <end position="30"/>
    </location>
</feature>
<dbReference type="PANTHER" id="PTHR47256">
    <property type="entry name" value="ZN(II)2CYS6 TRANSCRIPTION FACTOR (EUROFUNG)-RELATED"/>
    <property type="match status" value="1"/>
</dbReference>
<dbReference type="PROSITE" id="PS50048">
    <property type="entry name" value="ZN2_CY6_FUNGAL_2"/>
    <property type="match status" value="1"/>
</dbReference>
<feature type="compositionally biased region" description="Polar residues" evidence="3">
    <location>
        <begin position="36"/>
        <end position="50"/>
    </location>
</feature>
<dbReference type="Pfam" id="PF00172">
    <property type="entry name" value="Zn_clus"/>
    <property type="match status" value="1"/>
</dbReference>
<evidence type="ECO:0000313" key="6">
    <source>
        <dbReference type="Proteomes" id="UP001629113"/>
    </source>
</evidence>
<keyword evidence="2" id="KW-0539">Nucleus</keyword>
<feature type="region of interest" description="Disordered" evidence="3">
    <location>
        <begin position="1"/>
        <end position="56"/>
    </location>
</feature>
<dbReference type="Pfam" id="PF04082">
    <property type="entry name" value="Fungal_trans"/>
    <property type="match status" value="1"/>
</dbReference>
<evidence type="ECO:0000313" key="5">
    <source>
        <dbReference type="EMBL" id="KAL3428502.1"/>
    </source>
</evidence>
<evidence type="ECO:0000256" key="3">
    <source>
        <dbReference type="SAM" id="MobiDB-lite"/>
    </source>
</evidence>
<sequence length="686" mass="77124">MSFRKIRPSFGESSASASNPSQSTSESTGSDPRQVRGQSASKDIDGSQTASKRRRVPESVTRNACLNCKKARAKCDGKQPCKRCASRVETSDCVYEIHIKHAKEELVRQIKELKAKDHVTEQILHALSSSDDEQIPEIVQRLRRGDEYQSIATWLEKATAADDEILSPRGSQHSLNLESSDHEMSGTKSNQFRWTYVTSNPAVIDHLLQLYFAWVHPVHTLFSEGHFVDSYKRESPQYCSETLVNAICAMACHLHSHDDADEIDFDALGACFSEAARSSIDATDMRLTSVQSFAVLFLVDCAQSQALRAASYLRVATNSIVNVPMVASERSLPVFQSTISGIRNLNVEWAQMTFQVPDTAGLAHMVILETSDIHLDNAKWYLYRYTTDKFPSSLPGLQATTNREKSRLLGIVTEILTTMYARHGPQARAIDVLQLYARLLAWRSNLPVELADGDHVDSHALPHVLSLLILYENTVVQLLRPLLDLDGFLVHLVEDVIWNHSQYALSLVNDRYRVQYTCRYQPVFQMFALLHLTDVIARFFPHAIEVGQAKSRDGAQAVEFGLQCLMHSHAGLPVAGALQEMLRRTANECSIPLPRNLNELMDTSRSPKQTYRIDDLLNACTRSSYVQPVAEIHKRYAPSFSVDWNSDSAAFGFHTLNIRERKLRVPSAEERGAQSLMHIRNLLNEN</sequence>
<dbReference type="CDD" id="cd00067">
    <property type="entry name" value="GAL4"/>
    <property type="match status" value="1"/>
</dbReference>
<dbReference type="InterPro" id="IPR001138">
    <property type="entry name" value="Zn2Cys6_DnaBD"/>
</dbReference>
<dbReference type="InterPro" id="IPR036864">
    <property type="entry name" value="Zn2-C6_fun-type_DNA-bd_sf"/>
</dbReference>
<feature type="domain" description="Zn(2)-C6 fungal-type" evidence="4">
    <location>
        <begin position="64"/>
        <end position="95"/>
    </location>
</feature>
<keyword evidence="1" id="KW-0479">Metal-binding</keyword>
<proteinExistence type="predicted"/>
<evidence type="ECO:0000259" key="4">
    <source>
        <dbReference type="PROSITE" id="PS50048"/>
    </source>
</evidence>
<protein>
    <submittedName>
        <fullName evidence="5">Nitrogen assimilation transcription factor nit-4 (Fungal specific transcription factor)</fullName>
    </submittedName>
</protein>
<name>A0ABR4PYQ6_9HELO</name>
<dbReference type="SMART" id="SM00066">
    <property type="entry name" value="GAL4"/>
    <property type="match status" value="1"/>
</dbReference>
<dbReference type="PANTHER" id="PTHR47256:SF3">
    <property type="entry name" value="ZN(II)2CYS6 TRANSCRIPTION FACTOR (EUROFUNG)"/>
    <property type="match status" value="1"/>
</dbReference>
<dbReference type="PROSITE" id="PS00463">
    <property type="entry name" value="ZN2_CY6_FUNGAL_1"/>
    <property type="match status" value="1"/>
</dbReference>
<dbReference type="CDD" id="cd12148">
    <property type="entry name" value="fungal_TF_MHR"/>
    <property type="match status" value="1"/>
</dbReference>
<gene>
    <name evidence="5" type="ORF">PVAG01_02011</name>
</gene>
<reference evidence="5 6" key="1">
    <citation type="submission" date="2024-06" db="EMBL/GenBank/DDBJ databases">
        <title>Complete genome of Phlyctema vagabunda strain 19-DSS-EL-015.</title>
        <authorList>
            <person name="Fiorenzani C."/>
        </authorList>
    </citation>
    <scope>NUCLEOTIDE SEQUENCE [LARGE SCALE GENOMIC DNA]</scope>
    <source>
        <strain evidence="5 6">19-DSS-EL-015</strain>
    </source>
</reference>
<evidence type="ECO:0000256" key="2">
    <source>
        <dbReference type="ARBA" id="ARBA00023242"/>
    </source>
</evidence>
<keyword evidence="6" id="KW-1185">Reference proteome</keyword>
<organism evidence="5 6">
    <name type="scientific">Phlyctema vagabunda</name>
    <dbReference type="NCBI Taxonomy" id="108571"/>
    <lineage>
        <taxon>Eukaryota</taxon>
        <taxon>Fungi</taxon>
        <taxon>Dikarya</taxon>
        <taxon>Ascomycota</taxon>
        <taxon>Pezizomycotina</taxon>
        <taxon>Leotiomycetes</taxon>
        <taxon>Helotiales</taxon>
        <taxon>Dermateaceae</taxon>
        <taxon>Phlyctema</taxon>
    </lineage>
</organism>
<dbReference type="InterPro" id="IPR053187">
    <property type="entry name" value="Notoamide_regulator"/>
</dbReference>
<comment type="caution">
    <text evidence="5">The sequence shown here is derived from an EMBL/GenBank/DDBJ whole genome shotgun (WGS) entry which is preliminary data.</text>
</comment>
<evidence type="ECO:0000256" key="1">
    <source>
        <dbReference type="ARBA" id="ARBA00022723"/>
    </source>
</evidence>
<dbReference type="InterPro" id="IPR007219">
    <property type="entry name" value="XnlR_reg_dom"/>
</dbReference>